<gene>
    <name evidence="1" type="ORF">DPMN_142079</name>
</gene>
<comment type="caution">
    <text evidence="1">The sequence shown here is derived from an EMBL/GenBank/DDBJ whole genome shotgun (WGS) entry which is preliminary data.</text>
</comment>
<sequence length="84" mass="9201">MSRLLSSPASTDCLFEQRQNRRPTFDKRLGAFPLCCSFAADRKNQIAGNGSAQLQQRRIFKLTLPASASANTHCNPPCSTSLPC</sequence>
<reference evidence="1" key="2">
    <citation type="submission" date="2020-11" db="EMBL/GenBank/DDBJ databases">
        <authorList>
            <person name="McCartney M.A."/>
            <person name="Auch B."/>
            <person name="Kono T."/>
            <person name="Mallez S."/>
            <person name="Becker A."/>
            <person name="Gohl D.M."/>
            <person name="Silverstein K.A.T."/>
            <person name="Koren S."/>
            <person name="Bechman K.B."/>
            <person name="Herman A."/>
            <person name="Abrahante J.E."/>
            <person name="Garbe J."/>
        </authorList>
    </citation>
    <scope>NUCLEOTIDE SEQUENCE</scope>
    <source>
        <strain evidence="1">Duluth1</strain>
        <tissue evidence="1">Whole animal</tissue>
    </source>
</reference>
<keyword evidence="2" id="KW-1185">Reference proteome</keyword>
<reference evidence="1" key="1">
    <citation type="journal article" date="2019" name="bioRxiv">
        <title>The Genome of the Zebra Mussel, Dreissena polymorpha: A Resource for Invasive Species Research.</title>
        <authorList>
            <person name="McCartney M.A."/>
            <person name="Auch B."/>
            <person name="Kono T."/>
            <person name="Mallez S."/>
            <person name="Zhang Y."/>
            <person name="Obille A."/>
            <person name="Becker A."/>
            <person name="Abrahante J.E."/>
            <person name="Garbe J."/>
            <person name="Badalamenti J.P."/>
            <person name="Herman A."/>
            <person name="Mangelson H."/>
            <person name="Liachko I."/>
            <person name="Sullivan S."/>
            <person name="Sone E.D."/>
            <person name="Koren S."/>
            <person name="Silverstein K.A.T."/>
            <person name="Beckman K.B."/>
            <person name="Gohl D.M."/>
        </authorList>
    </citation>
    <scope>NUCLEOTIDE SEQUENCE</scope>
    <source>
        <strain evidence="1">Duluth1</strain>
        <tissue evidence="1">Whole animal</tissue>
    </source>
</reference>
<dbReference type="EMBL" id="JAIWYP010000006">
    <property type="protein sequence ID" value="KAH3813614.1"/>
    <property type="molecule type" value="Genomic_DNA"/>
</dbReference>
<proteinExistence type="predicted"/>
<dbReference type="Proteomes" id="UP000828390">
    <property type="component" value="Unassembled WGS sequence"/>
</dbReference>
<protein>
    <submittedName>
        <fullName evidence="1">Uncharacterized protein</fullName>
    </submittedName>
</protein>
<name>A0A9D4GDJ5_DREPO</name>
<organism evidence="1 2">
    <name type="scientific">Dreissena polymorpha</name>
    <name type="common">Zebra mussel</name>
    <name type="synonym">Mytilus polymorpha</name>
    <dbReference type="NCBI Taxonomy" id="45954"/>
    <lineage>
        <taxon>Eukaryota</taxon>
        <taxon>Metazoa</taxon>
        <taxon>Spiralia</taxon>
        <taxon>Lophotrochozoa</taxon>
        <taxon>Mollusca</taxon>
        <taxon>Bivalvia</taxon>
        <taxon>Autobranchia</taxon>
        <taxon>Heteroconchia</taxon>
        <taxon>Euheterodonta</taxon>
        <taxon>Imparidentia</taxon>
        <taxon>Neoheterodontei</taxon>
        <taxon>Myida</taxon>
        <taxon>Dreissenoidea</taxon>
        <taxon>Dreissenidae</taxon>
        <taxon>Dreissena</taxon>
    </lineage>
</organism>
<accession>A0A9D4GDJ5</accession>
<evidence type="ECO:0000313" key="2">
    <source>
        <dbReference type="Proteomes" id="UP000828390"/>
    </source>
</evidence>
<evidence type="ECO:0000313" key="1">
    <source>
        <dbReference type="EMBL" id="KAH3813614.1"/>
    </source>
</evidence>
<dbReference type="AlphaFoldDB" id="A0A9D4GDJ5"/>